<dbReference type="Pfam" id="PF01042">
    <property type="entry name" value="Ribonuc_L-PSP"/>
    <property type="match status" value="1"/>
</dbReference>
<keyword evidence="2" id="KW-1185">Reference proteome</keyword>
<dbReference type="PANTHER" id="PTHR47328">
    <property type="match status" value="1"/>
</dbReference>
<dbReference type="InterPro" id="IPR006175">
    <property type="entry name" value="YjgF/YER057c/UK114"/>
</dbReference>
<protein>
    <submittedName>
        <fullName evidence="1">RidA family protein</fullName>
    </submittedName>
</protein>
<sequence length="114" mass="12497">MSITRKHLSARSSAIVIHNDTIYLSGQVAEGADIQEQTKIMLGKVDKLLEEAGSSKSHLLQAVIWLSTMENFAAMNEVWNAWIDPENPPARACGEAKLARDELLVEVIITAAKP</sequence>
<comment type="caution">
    <text evidence="1">The sequence shown here is derived from an EMBL/GenBank/DDBJ whole genome shotgun (WGS) entry which is preliminary data.</text>
</comment>
<dbReference type="PANTHER" id="PTHR47328:SF1">
    <property type="entry name" value="RUTC FAMILY PROTEIN YOAB"/>
    <property type="match status" value="1"/>
</dbReference>
<dbReference type="InterPro" id="IPR035959">
    <property type="entry name" value="RutC-like_sf"/>
</dbReference>
<evidence type="ECO:0000313" key="2">
    <source>
        <dbReference type="Proteomes" id="UP000640583"/>
    </source>
</evidence>
<name>A0A8J7LKP5_9RHOB</name>
<dbReference type="Gene3D" id="3.30.1330.40">
    <property type="entry name" value="RutC-like"/>
    <property type="match status" value="1"/>
</dbReference>
<dbReference type="EMBL" id="JADCKQ010000009">
    <property type="protein sequence ID" value="MBI1494405.1"/>
    <property type="molecule type" value="Genomic_DNA"/>
</dbReference>
<evidence type="ECO:0000313" key="1">
    <source>
        <dbReference type="EMBL" id="MBI1494405.1"/>
    </source>
</evidence>
<dbReference type="RefSeq" id="WP_228849176.1">
    <property type="nucleotide sequence ID" value="NZ_JADCKQ010000009.1"/>
</dbReference>
<accession>A0A8J7LKP5</accession>
<organism evidence="1 2">
    <name type="scientific">Halocynthiibacter styelae</name>
    <dbReference type="NCBI Taxonomy" id="2761955"/>
    <lineage>
        <taxon>Bacteria</taxon>
        <taxon>Pseudomonadati</taxon>
        <taxon>Pseudomonadota</taxon>
        <taxon>Alphaproteobacteria</taxon>
        <taxon>Rhodobacterales</taxon>
        <taxon>Paracoccaceae</taxon>
        <taxon>Halocynthiibacter</taxon>
    </lineage>
</organism>
<dbReference type="CDD" id="cd06150">
    <property type="entry name" value="YjgF_YER057c_UK114_like_2"/>
    <property type="match status" value="1"/>
</dbReference>
<dbReference type="SUPFAM" id="SSF55298">
    <property type="entry name" value="YjgF-like"/>
    <property type="match status" value="1"/>
</dbReference>
<gene>
    <name evidence="1" type="ORF">H1D41_12230</name>
</gene>
<proteinExistence type="predicted"/>
<reference evidence="1" key="1">
    <citation type="submission" date="2020-10" db="EMBL/GenBank/DDBJ databases">
        <title>Paenihalocynthiibacter styelae gen. nov., sp. nov., isolated from stalked sea squirt Styela clava.</title>
        <authorList>
            <person name="Kim Y.-O."/>
            <person name="Yoon J.-H."/>
        </authorList>
    </citation>
    <scope>NUCLEOTIDE SEQUENCE</scope>
    <source>
        <strain evidence="1">MYP1-1</strain>
    </source>
</reference>
<dbReference type="InterPro" id="IPR035709">
    <property type="entry name" value="YoaB-like"/>
</dbReference>
<dbReference type="AlphaFoldDB" id="A0A8J7LKP5"/>
<dbReference type="Proteomes" id="UP000640583">
    <property type="component" value="Unassembled WGS sequence"/>
</dbReference>